<dbReference type="InterPro" id="IPR003593">
    <property type="entry name" value="AAA+_ATPase"/>
</dbReference>
<evidence type="ECO:0000313" key="12">
    <source>
        <dbReference type="Proteomes" id="UP000027186"/>
    </source>
</evidence>
<keyword evidence="3" id="KW-0547">Nucleotide-binding</keyword>
<dbReference type="GO" id="GO:0005886">
    <property type="term" value="C:plasma membrane"/>
    <property type="evidence" value="ECO:0007669"/>
    <property type="project" value="UniProtKB-SubCell"/>
</dbReference>
<proteinExistence type="predicted"/>
<dbReference type="EMBL" id="CP007794">
    <property type="protein sequence ID" value="AIB14461.1"/>
    <property type="molecule type" value="Genomic_DNA"/>
</dbReference>
<feature type="transmembrane region" description="Helical" evidence="7">
    <location>
        <begin position="55"/>
        <end position="74"/>
    </location>
</feature>
<comment type="subcellular location">
    <subcellularLocation>
        <location evidence="1">Cell membrane</location>
        <topology evidence="1">Multi-pass membrane protein</topology>
    </subcellularLocation>
</comment>
<accession>A0A5B0KN42</accession>
<reference evidence="10 12" key="1">
    <citation type="journal article" date="2014" name="Genome Announc.">
        <title>Complete Genome Sequence of the Model Rhizosphere Strain Azospirillum brasilense Az39, Successfully Applied in Agriculture.</title>
        <authorList>
            <person name="Rivera D."/>
            <person name="Revale S."/>
            <person name="Molina R."/>
            <person name="Gualpa J."/>
            <person name="Puente M."/>
            <person name="Maroniche G."/>
            <person name="Paris G."/>
            <person name="Baker D."/>
            <person name="Clavijo B."/>
            <person name="McLay K."/>
            <person name="Spaepen S."/>
            <person name="Perticari A."/>
            <person name="Vazquez M."/>
            <person name="Wisniewski-Dye F."/>
            <person name="Watkins C."/>
            <person name="Martinez-Abarca F."/>
            <person name="Vanderleyden J."/>
            <person name="Cassan F."/>
        </authorList>
    </citation>
    <scope>NUCLEOTIDE SEQUENCE [LARGE SCALE GENOMIC DNA]</scope>
    <source>
        <strain evidence="10 12">Az39</strain>
        <plasmid evidence="10">AbAZ39_p1</plasmid>
    </source>
</reference>
<accession>A0A060DKG5</accession>
<feature type="domain" description="ABC transmembrane type-1" evidence="9">
    <location>
        <begin position="23"/>
        <end position="302"/>
    </location>
</feature>
<dbReference type="InterPro" id="IPR003439">
    <property type="entry name" value="ABC_transporter-like_ATP-bd"/>
</dbReference>
<dbReference type="InterPro" id="IPR036640">
    <property type="entry name" value="ABC1_TM_sf"/>
</dbReference>
<keyword evidence="2 7" id="KW-0812">Transmembrane</keyword>
<evidence type="ECO:0000313" key="10">
    <source>
        <dbReference type="EMBL" id="AIB14461.1"/>
    </source>
</evidence>
<evidence type="ECO:0000256" key="1">
    <source>
        <dbReference type="ARBA" id="ARBA00004651"/>
    </source>
</evidence>
<organism evidence="10 12">
    <name type="scientific">Azospirillum argentinense</name>
    <dbReference type="NCBI Taxonomy" id="2970906"/>
    <lineage>
        <taxon>Bacteria</taxon>
        <taxon>Pseudomonadati</taxon>
        <taxon>Pseudomonadota</taxon>
        <taxon>Alphaproteobacteria</taxon>
        <taxon>Rhodospirillales</taxon>
        <taxon>Azospirillaceae</taxon>
        <taxon>Azospirillum</taxon>
    </lineage>
</organism>
<reference evidence="11 13" key="2">
    <citation type="submission" date="2019-07" db="EMBL/GenBank/DDBJ databases">
        <title>Genome sequencing of the stress-tolerant strain Azospirillum brasilense Az19.</title>
        <authorList>
            <person name="Maroniche G.A."/>
            <person name="Garcia J.E."/>
            <person name="Pagnussat L."/>
            <person name="Amenta M."/>
            <person name="Creus C.M."/>
        </authorList>
    </citation>
    <scope>NUCLEOTIDE SEQUENCE [LARGE SCALE GENOMIC DNA]</scope>
    <source>
        <strain evidence="11 13">Az19</strain>
    </source>
</reference>
<evidence type="ECO:0000259" key="9">
    <source>
        <dbReference type="PROSITE" id="PS50929"/>
    </source>
</evidence>
<sequence>MSGGAIGLLVLRLRANLRLTARVFAASLAANLLGLASSFYTMLVLNRYVTHGVDSTLAALTVGVVLSIAFEHLFRHVRLGIAGRIGRAEHERLTTGAFGILMTARSGAGSVEGDAARREALRAPEQIDSALGSANLATLFDLPFALGFILVVALISWPLAAICLVFTLLAIAAGLLAQADMRAVGRDLAQAGADAQGLVTTAIVGRDAVALFGGAKPLLGDWQRAAKALRVVRERMSMRQGRAQSAAQSLQALQGVAVIATGAVLVVRGELDVGSLIGINLLVGRALAPFTRLAQIGESLAMARQAQARLEQFARTAVEPTGGTSLPRYAGTLELRDLTFTPPGGVTPLLRRLSLSVPAGNILVLKGRNGSGKSTLIRLIAGLADPQEGAVLADGVDIRKFAPSWWRQQIGLLPQEPVFLNRTIRENLLLANPRLSETELHAVLHRAGADRTVADCAQGLDTPLRNFGHELPTGHRRRLALARALAVGGRLILLDEPTDGLDSEGTATVYRTLIELARSGHTVIIASHDPRILQGASLVLDLDQPPNGLSTGAAVVREPAGLVTP</sequence>
<evidence type="ECO:0000259" key="8">
    <source>
        <dbReference type="PROSITE" id="PS50893"/>
    </source>
</evidence>
<dbReference type="RefSeq" id="WP_040134652.1">
    <property type="nucleotide sequence ID" value="NZ_CP007794.1"/>
</dbReference>
<gene>
    <name evidence="10" type="ORF">ABAZ39_21370</name>
    <name evidence="11" type="ORF">FH063_002934</name>
</gene>
<keyword evidence="10" id="KW-0614">Plasmid</keyword>
<keyword evidence="4" id="KW-0067">ATP-binding</keyword>
<dbReference type="Gene3D" id="1.20.1560.10">
    <property type="entry name" value="ABC transporter type 1, transmembrane domain"/>
    <property type="match status" value="1"/>
</dbReference>
<dbReference type="InterPro" id="IPR011527">
    <property type="entry name" value="ABC1_TM_dom"/>
</dbReference>
<dbReference type="PANTHER" id="PTHR43394">
    <property type="entry name" value="ATP-DEPENDENT PERMEASE MDL1, MITOCHONDRIAL"/>
    <property type="match status" value="1"/>
</dbReference>
<dbReference type="EMBL" id="VEWN01000016">
    <property type="protein sequence ID" value="KAA1053321.1"/>
    <property type="molecule type" value="Genomic_DNA"/>
</dbReference>
<evidence type="ECO:0000256" key="5">
    <source>
        <dbReference type="ARBA" id="ARBA00022989"/>
    </source>
</evidence>
<dbReference type="AlphaFoldDB" id="A0A060DKG5"/>
<evidence type="ECO:0000313" key="11">
    <source>
        <dbReference type="EMBL" id="KAA1053321.1"/>
    </source>
</evidence>
<evidence type="ECO:0000256" key="7">
    <source>
        <dbReference type="SAM" id="Phobius"/>
    </source>
</evidence>
<geneLocation type="plasmid" evidence="10 12">
    <name>AbAZ39_p1</name>
</geneLocation>
<dbReference type="Proteomes" id="UP000027186">
    <property type="component" value="Plasmid AbAZ39_p1"/>
</dbReference>
<dbReference type="GO" id="GO:0015421">
    <property type="term" value="F:ABC-type oligopeptide transporter activity"/>
    <property type="evidence" value="ECO:0007669"/>
    <property type="project" value="TreeGrafter"/>
</dbReference>
<keyword evidence="5 7" id="KW-1133">Transmembrane helix</keyword>
<evidence type="ECO:0000256" key="6">
    <source>
        <dbReference type="ARBA" id="ARBA00023136"/>
    </source>
</evidence>
<protein>
    <recommendedName>
        <fullName evidence="14">ATP-binding cassette domain-containing protein</fullName>
    </recommendedName>
</protein>
<keyword evidence="6 7" id="KW-0472">Membrane</keyword>
<feature type="transmembrane region" description="Helical" evidence="7">
    <location>
        <begin position="159"/>
        <end position="177"/>
    </location>
</feature>
<name>A0A060DKG5_9PROT</name>
<dbReference type="Proteomes" id="UP000325333">
    <property type="component" value="Unassembled WGS sequence"/>
</dbReference>
<dbReference type="OrthoDB" id="9772049at2"/>
<evidence type="ECO:0000256" key="3">
    <source>
        <dbReference type="ARBA" id="ARBA00022741"/>
    </source>
</evidence>
<evidence type="ECO:0000256" key="2">
    <source>
        <dbReference type="ARBA" id="ARBA00022692"/>
    </source>
</evidence>
<feature type="domain" description="ABC transporter" evidence="8">
    <location>
        <begin position="333"/>
        <end position="562"/>
    </location>
</feature>
<evidence type="ECO:0000256" key="4">
    <source>
        <dbReference type="ARBA" id="ARBA00022840"/>
    </source>
</evidence>
<dbReference type="InterPro" id="IPR027417">
    <property type="entry name" value="P-loop_NTPase"/>
</dbReference>
<feature type="transmembrane region" description="Helical" evidence="7">
    <location>
        <begin position="130"/>
        <end position="153"/>
    </location>
</feature>
<evidence type="ECO:0008006" key="14">
    <source>
        <dbReference type="Google" id="ProtNLM"/>
    </source>
</evidence>
<dbReference type="PROSITE" id="PS50893">
    <property type="entry name" value="ABC_TRANSPORTER_2"/>
    <property type="match status" value="1"/>
</dbReference>
<dbReference type="Gene3D" id="3.40.50.300">
    <property type="entry name" value="P-loop containing nucleotide triphosphate hydrolases"/>
    <property type="match status" value="1"/>
</dbReference>
<dbReference type="InterPro" id="IPR039421">
    <property type="entry name" value="Type_1_exporter"/>
</dbReference>
<dbReference type="SUPFAM" id="SSF90123">
    <property type="entry name" value="ABC transporter transmembrane region"/>
    <property type="match status" value="1"/>
</dbReference>
<evidence type="ECO:0000313" key="13">
    <source>
        <dbReference type="Proteomes" id="UP000325333"/>
    </source>
</evidence>
<dbReference type="PANTHER" id="PTHR43394:SF1">
    <property type="entry name" value="ATP-BINDING CASSETTE SUB-FAMILY B MEMBER 10, MITOCHONDRIAL"/>
    <property type="match status" value="1"/>
</dbReference>
<dbReference type="CDD" id="cd03228">
    <property type="entry name" value="ABCC_MRP_Like"/>
    <property type="match status" value="1"/>
</dbReference>
<dbReference type="GO" id="GO:0005524">
    <property type="term" value="F:ATP binding"/>
    <property type="evidence" value="ECO:0007669"/>
    <property type="project" value="UniProtKB-KW"/>
</dbReference>
<dbReference type="Pfam" id="PF00664">
    <property type="entry name" value="ABC_membrane"/>
    <property type="match status" value="1"/>
</dbReference>
<dbReference type="KEGG" id="abq:ABAZ39_21370"/>
<dbReference type="Pfam" id="PF00005">
    <property type="entry name" value="ABC_tran"/>
    <property type="match status" value="1"/>
</dbReference>
<dbReference type="SUPFAM" id="SSF52540">
    <property type="entry name" value="P-loop containing nucleoside triphosphate hydrolases"/>
    <property type="match status" value="1"/>
</dbReference>
<dbReference type="SMART" id="SM00382">
    <property type="entry name" value="AAA"/>
    <property type="match status" value="1"/>
</dbReference>
<feature type="transmembrane region" description="Helical" evidence="7">
    <location>
        <begin position="21"/>
        <end position="43"/>
    </location>
</feature>
<dbReference type="PROSITE" id="PS50929">
    <property type="entry name" value="ABC_TM1F"/>
    <property type="match status" value="1"/>
</dbReference>
<dbReference type="GO" id="GO:0016887">
    <property type="term" value="F:ATP hydrolysis activity"/>
    <property type="evidence" value="ECO:0007669"/>
    <property type="project" value="InterPro"/>
</dbReference>